<evidence type="ECO:0000313" key="4">
    <source>
        <dbReference type="Proteomes" id="UP001499930"/>
    </source>
</evidence>
<keyword evidence="4" id="KW-1185">Reference proteome</keyword>
<gene>
    <name evidence="3" type="ORF">GCM10017559_26210</name>
</gene>
<accession>A0ABN3XWI5</accession>
<sequence>MPTFDTPEPIHAVIELMTADVRIHAGDRTDTVVEIRPKDGLDDADAQGAEQIRVEYSRGRLLVKAPAPTLRSWFRWGGSVEVTVELPEGSRVDAKTTGDFHCEGRLGDSRFETADGDIWLDRTGRLRLNTANGDVTVIRSAGHTDVTTANGEIRIHEIDGAAVIRTANGSITLGEVTGDLRLKTAYGDITVDRALAGVDARTATGNVRVGGVTRGPIVLETTSGEIEAGIREGTAVLLDARTDHGTVNVLLDPSDGPRRGDETAQLRARTSNGDIVIRRTPG</sequence>
<evidence type="ECO:0000313" key="3">
    <source>
        <dbReference type="EMBL" id="GAA3003540.1"/>
    </source>
</evidence>
<dbReference type="EMBL" id="BAAAWD010000006">
    <property type="protein sequence ID" value="GAA3003540.1"/>
    <property type="molecule type" value="Genomic_DNA"/>
</dbReference>
<proteinExistence type="predicted"/>
<organism evidence="3 4">
    <name type="scientific">Streptosporangium longisporum</name>
    <dbReference type="NCBI Taxonomy" id="46187"/>
    <lineage>
        <taxon>Bacteria</taxon>
        <taxon>Bacillati</taxon>
        <taxon>Actinomycetota</taxon>
        <taxon>Actinomycetes</taxon>
        <taxon>Streptosporangiales</taxon>
        <taxon>Streptosporangiaceae</taxon>
        <taxon>Streptosporangium</taxon>
    </lineage>
</organism>
<dbReference type="Gene3D" id="2.160.20.120">
    <property type="match status" value="1"/>
</dbReference>
<feature type="domain" description="DUF4097" evidence="2">
    <location>
        <begin position="13"/>
        <end position="277"/>
    </location>
</feature>
<dbReference type="Pfam" id="PF13349">
    <property type="entry name" value="DUF4097"/>
    <property type="match status" value="1"/>
</dbReference>
<dbReference type="InterPro" id="IPR025164">
    <property type="entry name" value="Toastrack_DUF4097"/>
</dbReference>
<comment type="caution">
    <text evidence="3">The sequence shown here is derived from an EMBL/GenBank/DDBJ whole genome shotgun (WGS) entry which is preliminary data.</text>
</comment>
<feature type="compositionally biased region" description="Basic and acidic residues" evidence="1">
    <location>
        <begin position="255"/>
        <end position="264"/>
    </location>
</feature>
<name>A0ABN3XWI5_9ACTN</name>
<protein>
    <submittedName>
        <fullName evidence="3">DUF4097 family beta strand repeat-containing protein</fullName>
    </submittedName>
</protein>
<evidence type="ECO:0000259" key="2">
    <source>
        <dbReference type="Pfam" id="PF13349"/>
    </source>
</evidence>
<dbReference type="Proteomes" id="UP001499930">
    <property type="component" value="Unassembled WGS sequence"/>
</dbReference>
<dbReference type="RefSeq" id="WP_344893244.1">
    <property type="nucleotide sequence ID" value="NZ_BAAAWD010000006.1"/>
</dbReference>
<evidence type="ECO:0000256" key="1">
    <source>
        <dbReference type="SAM" id="MobiDB-lite"/>
    </source>
</evidence>
<feature type="region of interest" description="Disordered" evidence="1">
    <location>
        <begin position="254"/>
        <end position="273"/>
    </location>
</feature>
<reference evidence="3 4" key="1">
    <citation type="journal article" date="2019" name="Int. J. Syst. Evol. Microbiol.">
        <title>The Global Catalogue of Microorganisms (GCM) 10K type strain sequencing project: providing services to taxonomists for standard genome sequencing and annotation.</title>
        <authorList>
            <consortium name="The Broad Institute Genomics Platform"/>
            <consortium name="The Broad Institute Genome Sequencing Center for Infectious Disease"/>
            <person name="Wu L."/>
            <person name="Ma J."/>
        </authorList>
    </citation>
    <scope>NUCLEOTIDE SEQUENCE [LARGE SCALE GENOMIC DNA]</scope>
    <source>
        <strain evidence="3 4">JCM 3106</strain>
    </source>
</reference>